<proteinExistence type="predicted"/>
<feature type="region of interest" description="Disordered" evidence="1">
    <location>
        <begin position="1"/>
        <end position="29"/>
    </location>
</feature>
<dbReference type="Proteomes" id="UP000199202">
    <property type="component" value="Unassembled WGS sequence"/>
</dbReference>
<reference evidence="2 3" key="1">
    <citation type="submission" date="2016-10" db="EMBL/GenBank/DDBJ databases">
        <authorList>
            <person name="de Groot N.N."/>
        </authorList>
    </citation>
    <scope>NUCLEOTIDE SEQUENCE [LARGE SCALE GENOMIC DNA]</scope>
    <source>
        <strain evidence="2 3">CGMCC 4.6533</strain>
    </source>
</reference>
<name>A0A1G8JLL4_9ACTN</name>
<dbReference type="STRING" id="633440.SAMN05421869_105123"/>
<dbReference type="AlphaFoldDB" id="A0A1G8JLL4"/>
<organism evidence="2 3">
    <name type="scientific">Nonomuraea jiangxiensis</name>
    <dbReference type="NCBI Taxonomy" id="633440"/>
    <lineage>
        <taxon>Bacteria</taxon>
        <taxon>Bacillati</taxon>
        <taxon>Actinomycetota</taxon>
        <taxon>Actinomycetes</taxon>
        <taxon>Streptosporangiales</taxon>
        <taxon>Streptosporangiaceae</taxon>
        <taxon>Nonomuraea</taxon>
    </lineage>
</organism>
<gene>
    <name evidence="2" type="ORF">SAMN05421869_105123</name>
</gene>
<evidence type="ECO:0000313" key="2">
    <source>
        <dbReference type="EMBL" id="SDI32056.1"/>
    </source>
</evidence>
<accession>A0A1G8JLL4</accession>
<dbReference type="EMBL" id="FNDJ01000005">
    <property type="protein sequence ID" value="SDI32056.1"/>
    <property type="molecule type" value="Genomic_DNA"/>
</dbReference>
<evidence type="ECO:0000313" key="3">
    <source>
        <dbReference type="Proteomes" id="UP000199202"/>
    </source>
</evidence>
<keyword evidence="3" id="KW-1185">Reference proteome</keyword>
<protein>
    <submittedName>
        <fullName evidence="2">Uncharacterized protein</fullName>
    </submittedName>
</protein>
<evidence type="ECO:0000256" key="1">
    <source>
        <dbReference type="SAM" id="MobiDB-lite"/>
    </source>
</evidence>
<sequence>MLGPPERPAQGTDELLRAPDPGLPGRREPDEAARLMEEAREVRPLPDAPRLLQTAFLTETGHP</sequence>